<evidence type="ECO:0008006" key="3">
    <source>
        <dbReference type="Google" id="ProtNLM"/>
    </source>
</evidence>
<proteinExistence type="predicted"/>
<accession>A0A1I4ZFX2</accession>
<keyword evidence="2" id="KW-1185">Reference proteome</keyword>
<dbReference type="EMBL" id="FOUT01000015">
    <property type="protein sequence ID" value="SFN49166.1"/>
    <property type="molecule type" value="Genomic_DNA"/>
</dbReference>
<dbReference type="PROSITE" id="PS51257">
    <property type="entry name" value="PROKAR_LIPOPROTEIN"/>
    <property type="match status" value="1"/>
</dbReference>
<evidence type="ECO:0000313" key="1">
    <source>
        <dbReference type="EMBL" id="SFN49166.1"/>
    </source>
</evidence>
<evidence type="ECO:0000313" key="2">
    <source>
        <dbReference type="Proteomes" id="UP000182961"/>
    </source>
</evidence>
<reference evidence="2" key="1">
    <citation type="submission" date="2016-10" db="EMBL/GenBank/DDBJ databases">
        <authorList>
            <person name="Varghese N."/>
            <person name="Submissions S."/>
        </authorList>
    </citation>
    <scope>NUCLEOTIDE SEQUENCE [LARGE SCALE GENOMIC DNA]</scope>
    <source>
        <strain evidence="2">DSM 4002</strain>
    </source>
</reference>
<dbReference type="RefSeq" id="WP_024982535.1">
    <property type="nucleotide sequence ID" value="NZ_CBCRUM010000024.1"/>
</dbReference>
<protein>
    <recommendedName>
        <fullName evidence="3">Lipoprotein</fullName>
    </recommendedName>
</protein>
<gene>
    <name evidence="1" type="ORF">SAMN05444143_11530</name>
</gene>
<dbReference type="AlphaFoldDB" id="A0A1I4ZFX2"/>
<dbReference type="eggNOG" id="ENOG5032WHX">
    <property type="taxonomic scope" value="Bacteria"/>
</dbReference>
<sequence length="154" mass="17127">MKNKILAYTIFSCLVLVSCKKENEASKKVDETPVSVACYQAVFEKDTATLKVNTLKDGSITGDLIMKEFEVPIKEGTIAGKFSGDTLLVDYSYLVGPTDKTIFKNPLALLKKGNELILGNGKIETYLGKTYFVKGQPIDYEKVKYKFKTVDCTE</sequence>
<dbReference type="Proteomes" id="UP000182961">
    <property type="component" value="Unassembled WGS sequence"/>
</dbReference>
<name>A0A1I4ZFX2_9FLAO</name>
<organism evidence="1 2">
    <name type="scientific">Flavobacterium succinicans</name>
    <dbReference type="NCBI Taxonomy" id="29536"/>
    <lineage>
        <taxon>Bacteria</taxon>
        <taxon>Pseudomonadati</taxon>
        <taxon>Bacteroidota</taxon>
        <taxon>Flavobacteriia</taxon>
        <taxon>Flavobacteriales</taxon>
        <taxon>Flavobacteriaceae</taxon>
        <taxon>Flavobacterium</taxon>
    </lineage>
</organism>